<evidence type="ECO:0000313" key="1">
    <source>
        <dbReference type="EMBL" id="KOB77251.1"/>
    </source>
</evidence>
<dbReference type="STRING" id="104452.A0A0L7LPY6"/>
<feature type="non-terminal residue" evidence="1">
    <location>
        <position position="461"/>
    </location>
</feature>
<dbReference type="PANTHER" id="PTHR33776">
    <property type="entry name" value="ENDO/EXONUCLEASE/PHOSPHATASE DOMAIN-CONTAINING PROTEIN"/>
    <property type="match status" value="1"/>
</dbReference>
<keyword evidence="1" id="KW-0548">Nucleotidyltransferase</keyword>
<keyword evidence="1" id="KW-0695">RNA-directed DNA polymerase</keyword>
<comment type="caution">
    <text evidence="1">The sequence shown here is derived from an EMBL/GenBank/DDBJ whole genome shotgun (WGS) entry which is preliminary data.</text>
</comment>
<keyword evidence="2" id="KW-1185">Reference proteome</keyword>
<dbReference type="InterPro" id="IPR036691">
    <property type="entry name" value="Endo/exonu/phosph_ase_sf"/>
</dbReference>
<dbReference type="AlphaFoldDB" id="A0A0L7LPY6"/>
<keyword evidence="1" id="KW-0808">Transferase</keyword>
<organism evidence="1 2">
    <name type="scientific">Operophtera brumata</name>
    <name type="common">Winter moth</name>
    <name type="synonym">Phalaena brumata</name>
    <dbReference type="NCBI Taxonomy" id="104452"/>
    <lineage>
        <taxon>Eukaryota</taxon>
        <taxon>Metazoa</taxon>
        <taxon>Ecdysozoa</taxon>
        <taxon>Arthropoda</taxon>
        <taxon>Hexapoda</taxon>
        <taxon>Insecta</taxon>
        <taxon>Pterygota</taxon>
        <taxon>Neoptera</taxon>
        <taxon>Endopterygota</taxon>
        <taxon>Lepidoptera</taxon>
        <taxon>Glossata</taxon>
        <taxon>Ditrysia</taxon>
        <taxon>Geometroidea</taxon>
        <taxon>Geometridae</taxon>
        <taxon>Larentiinae</taxon>
        <taxon>Operophtera</taxon>
    </lineage>
</organism>
<name>A0A0L7LPY6_OPEBR</name>
<dbReference type="Proteomes" id="UP000037510">
    <property type="component" value="Unassembled WGS sequence"/>
</dbReference>
<sequence>MPPKYTVVELQVTKIRSATQKQQIERGGSCIYVADRLKCVGNTDLTSLSVEKVCEVSAIDLLDFNMTVICIYRSNDKVSDKEFLGKFEIVVDKISDLDLNCVIVGDFNINVVGNLYSSNKKLTDVLSAHNLWNLVDFPTRTTVSSCTSLDHLYTNLANGAISVAPVETNISDHLAVRGVFLCPRLQPTVKFAYIRKFNNANNANFVRSLDSIDWHELLSKYSRTTDKFTSIINVIKNKIDICYPLKKVYRNKPELSWVTQDIKDYKLLLFEITNISKLEPNNESFELLLADMNYYYDFIINGTKQDYYTNSIKTNLNTTKAMWNVVNRERGKHNTPRLDFTDVVINSDGSKFARSACYALSRVGRVVSVDVVRACYFATVHSLLQYGTELWSRAADWERAFRMQKRAVRAIVRIRSDETVRPHFKELGILTLPCIAISQVALYVRKNLSSYATHGDFAHQT</sequence>
<dbReference type="PANTHER" id="PTHR33776:SF4">
    <property type="entry name" value="ENDONUCLEASE_EXONUCLEASE_PHOSPHATASE DOMAIN-CONTAINING PROTEIN"/>
    <property type="match status" value="1"/>
</dbReference>
<dbReference type="GO" id="GO:0003964">
    <property type="term" value="F:RNA-directed DNA polymerase activity"/>
    <property type="evidence" value="ECO:0007669"/>
    <property type="project" value="UniProtKB-KW"/>
</dbReference>
<reference evidence="1 2" key="1">
    <citation type="journal article" date="2015" name="Genome Biol. Evol.">
        <title>The genome of winter moth (Operophtera brumata) provides a genomic perspective on sexual dimorphism and phenology.</title>
        <authorList>
            <person name="Derks M.F."/>
            <person name="Smit S."/>
            <person name="Salis L."/>
            <person name="Schijlen E."/>
            <person name="Bossers A."/>
            <person name="Mateman C."/>
            <person name="Pijl A.S."/>
            <person name="de Ridder D."/>
            <person name="Groenen M.A."/>
            <person name="Visser M.E."/>
            <person name="Megens H.J."/>
        </authorList>
    </citation>
    <scope>NUCLEOTIDE SEQUENCE [LARGE SCALE GENOMIC DNA]</scope>
    <source>
        <strain evidence="1">WM2013NL</strain>
        <tissue evidence="1">Head and thorax</tissue>
    </source>
</reference>
<protein>
    <submittedName>
        <fullName evidence="1">Putative RNA-directed DNA polymerase from transposon BS</fullName>
    </submittedName>
</protein>
<proteinExistence type="predicted"/>
<dbReference type="EMBL" id="JTDY01000425">
    <property type="protein sequence ID" value="KOB77251.1"/>
    <property type="molecule type" value="Genomic_DNA"/>
</dbReference>
<gene>
    <name evidence="1" type="ORF">OBRU01_04119</name>
</gene>
<accession>A0A0L7LPY6</accession>
<evidence type="ECO:0000313" key="2">
    <source>
        <dbReference type="Proteomes" id="UP000037510"/>
    </source>
</evidence>
<dbReference type="SUPFAM" id="SSF56219">
    <property type="entry name" value="DNase I-like"/>
    <property type="match status" value="1"/>
</dbReference>